<dbReference type="FunFam" id="3.40.50.300:FF:001091">
    <property type="entry name" value="Probable disease resistance protein At1g61300"/>
    <property type="match status" value="1"/>
</dbReference>
<feature type="domain" description="NB-ARC" evidence="8">
    <location>
        <begin position="183"/>
        <end position="354"/>
    </location>
</feature>
<dbReference type="InterPro" id="IPR032675">
    <property type="entry name" value="LRR_dom_sf"/>
</dbReference>
<dbReference type="GO" id="GO:0005524">
    <property type="term" value="F:ATP binding"/>
    <property type="evidence" value="ECO:0007669"/>
    <property type="project" value="UniProtKB-KW"/>
</dbReference>
<keyword evidence="2" id="KW-0433">Leucine-rich repeat</keyword>
<evidence type="ECO:0000256" key="7">
    <source>
        <dbReference type="SAM" id="SignalP"/>
    </source>
</evidence>
<evidence type="ECO:0000256" key="2">
    <source>
        <dbReference type="ARBA" id="ARBA00022614"/>
    </source>
</evidence>
<dbReference type="Pfam" id="PF18052">
    <property type="entry name" value="Rx_N"/>
    <property type="match status" value="1"/>
</dbReference>
<organism evidence="12">
    <name type="scientific">Davidia involucrata</name>
    <name type="common">Dove tree</name>
    <dbReference type="NCBI Taxonomy" id="16924"/>
    <lineage>
        <taxon>Eukaryota</taxon>
        <taxon>Viridiplantae</taxon>
        <taxon>Streptophyta</taxon>
        <taxon>Embryophyta</taxon>
        <taxon>Tracheophyta</taxon>
        <taxon>Spermatophyta</taxon>
        <taxon>Magnoliopsida</taxon>
        <taxon>eudicotyledons</taxon>
        <taxon>Gunneridae</taxon>
        <taxon>Pentapetalae</taxon>
        <taxon>asterids</taxon>
        <taxon>Cornales</taxon>
        <taxon>Nyssaceae</taxon>
        <taxon>Davidia</taxon>
    </lineage>
</organism>
<evidence type="ECO:0000259" key="11">
    <source>
        <dbReference type="Pfam" id="PF23598"/>
    </source>
</evidence>
<feature type="chain" id="PRO_5022738604" evidence="7">
    <location>
        <begin position="17"/>
        <end position="888"/>
    </location>
</feature>
<evidence type="ECO:0000256" key="3">
    <source>
        <dbReference type="ARBA" id="ARBA00022737"/>
    </source>
</evidence>
<accession>A0A5B6YHI4</accession>
<keyword evidence="6" id="KW-0067">ATP-binding</keyword>
<dbReference type="PRINTS" id="PR00364">
    <property type="entry name" value="DISEASERSIST"/>
</dbReference>
<dbReference type="InterPro" id="IPR055414">
    <property type="entry name" value="LRR_R13L4/SHOC2-like"/>
</dbReference>
<gene>
    <name evidence="12" type="ORF">Din_000590</name>
</gene>
<dbReference type="CDD" id="cd14798">
    <property type="entry name" value="RX-CC_like"/>
    <property type="match status" value="1"/>
</dbReference>
<dbReference type="InterPro" id="IPR036388">
    <property type="entry name" value="WH-like_DNA-bd_sf"/>
</dbReference>
<keyword evidence="7" id="KW-0732">Signal</keyword>
<dbReference type="Gene3D" id="1.10.10.10">
    <property type="entry name" value="Winged helix-like DNA-binding domain superfamily/Winged helix DNA-binding domain"/>
    <property type="match status" value="1"/>
</dbReference>
<dbReference type="Pfam" id="PF00931">
    <property type="entry name" value="NB-ARC"/>
    <property type="match status" value="1"/>
</dbReference>
<dbReference type="InterPro" id="IPR042197">
    <property type="entry name" value="Apaf_helical"/>
</dbReference>
<comment type="similarity">
    <text evidence="1">Belongs to the disease resistance NB-LRR family.</text>
</comment>
<dbReference type="InterPro" id="IPR041118">
    <property type="entry name" value="Rx_N"/>
</dbReference>
<dbReference type="GO" id="GO:0051607">
    <property type="term" value="P:defense response to virus"/>
    <property type="evidence" value="ECO:0007669"/>
    <property type="project" value="UniProtKB-ARBA"/>
</dbReference>
<evidence type="ECO:0000256" key="5">
    <source>
        <dbReference type="ARBA" id="ARBA00022821"/>
    </source>
</evidence>
<dbReference type="InterPro" id="IPR038005">
    <property type="entry name" value="RX-like_CC"/>
</dbReference>
<protein>
    <submittedName>
        <fullName evidence="12">Putative disease resistance protein RGA3</fullName>
    </submittedName>
</protein>
<dbReference type="SUPFAM" id="SSF52540">
    <property type="entry name" value="P-loop containing nucleoside triphosphate hydrolases"/>
    <property type="match status" value="1"/>
</dbReference>
<evidence type="ECO:0000256" key="6">
    <source>
        <dbReference type="ARBA" id="ARBA00022840"/>
    </source>
</evidence>
<proteinExistence type="inferred from homology"/>
<dbReference type="Gene3D" id="3.80.10.10">
    <property type="entry name" value="Ribonuclease Inhibitor"/>
    <property type="match status" value="2"/>
</dbReference>
<keyword evidence="4" id="KW-0547">Nucleotide-binding</keyword>
<dbReference type="SUPFAM" id="SSF52058">
    <property type="entry name" value="L domain-like"/>
    <property type="match status" value="1"/>
</dbReference>
<dbReference type="InterPro" id="IPR058922">
    <property type="entry name" value="WHD_DRP"/>
</dbReference>
<evidence type="ECO:0000259" key="9">
    <source>
        <dbReference type="Pfam" id="PF18052"/>
    </source>
</evidence>
<name>A0A5B6YHI4_DAVIN</name>
<evidence type="ECO:0000313" key="12">
    <source>
        <dbReference type="EMBL" id="MPA31149.1"/>
    </source>
</evidence>
<sequence>MAAVVMAMAAVATARATVGCGDGVLGKLGSLALQEIYLAYGFKNELEKIEETLTDIKAVLLDAEEQQEKDHRLSVWLGKLKDVFYDADDVIDEFECEALRQQVVNRGSIIRKVRHFFSYSNPLVFRFRMGHKIKEVRERLDKIALDKTKFNLMVRVVDGHSVVHREREMTHSFVHASDIIGRDQDKEKIVQLLMHSNDHENVSVIPIVGIAGLGKTALAKIVYNDEKVVKHFQLRMWVCVSDDFDMKRLIAKIINSAVGINCDNLDLEQLQNRLRYTLGCKKYLLILDDVWNRDRVKWIGLRDLLIGGANGSKIVVTTRDQIVASITGSVPPYYLEGLPLDHCLSLFVKWAFREGEEYQYPNLLKIGEEIVKKCKGVPLAVRTLGSMLYEKIDECDWLFVRDNEIWKLQQKEGDILPTLKLSYDQLPFYLKQCFAFCSIFAKNIEIDSDFLIQLWMAQGFIQPSDQDQELEDIGKRYLQKLILRSFFQEVVEYGYFFSFKMHDLVHDLALSVAQPEYSVVNFHTPIISKKVRHVSFCDYNSPNDVPSSLHELKNVRSIYFQFVGVGPSSKSFIDTCISRFKCLRLLMLGDSCFEALPSSISHLKHLRYLDLTNNQSIKSFPNSVCKLQSLQTLLFLNCMKLENLPRDFGDLISLRYLKLTTRQKCLPAKGIGSLSSLRFLQIAHCGNLESLFDDGMQCHTTLRTLIIHNCERLVSLSQGLRCLTALENLEIFNCEKLNLMDIREDEDIQVGLRSLRSLVIGEVPKLVALPGWLQVAAHTLKYIRIEDCHNFTTLPEWLEDLKSLQKLWIYGSPKLTSLPERMHRLTTLREIHISECPCEPETGEEWHKIAHVPEIYLNGINISMQSANQAIRFTGSWGAYMTQIQSTV</sequence>
<dbReference type="Gene3D" id="1.10.8.430">
    <property type="entry name" value="Helical domain of apoptotic protease-activating factors"/>
    <property type="match status" value="1"/>
</dbReference>
<dbReference type="FunFam" id="1.10.10.10:FF:000322">
    <property type="entry name" value="Probable disease resistance protein At1g63360"/>
    <property type="match status" value="1"/>
</dbReference>
<evidence type="ECO:0000259" key="8">
    <source>
        <dbReference type="Pfam" id="PF00931"/>
    </source>
</evidence>
<dbReference type="PANTHER" id="PTHR36766">
    <property type="entry name" value="PLANT BROAD-SPECTRUM MILDEW RESISTANCE PROTEIN RPW8"/>
    <property type="match status" value="1"/>
</dbReference>
<keyword evidence="3" id="KW-0677">Repeat</keyword>
<dbReference type="GO" id="GO:0043531">
    <property type="term" value="F:ADP binding"/>
    <property type="evidence" value="ECO:0007669"/>
    <property type="project" value="InterPro"/>
</dbReference>
<reference evidence="12" key="1">
    <citation type="submission" date="2019-08" db="EMBL/GenBank/DDBJ databases">
        <title>Reference gene set and small RNA set construction with multiple tissues from Davidia involucrata Baill.</title>
        <authorList>
            <person name="Yang H."/>
            <person name="Zhou C."/>
            <person name="Li G."/>
            <person name="Wang J."/>
            <person name="Gao P."/>
            <person name="Wang M."/>
            <person name="Wang R."/>
            <person name="Zhao Y."/>
        </authorList>
    </citation>
    <scope>NUCLEOTIDE SEQUENCE</scope>
    <source>
        <tissue evidence="12">Mixed with DoveR01_LX</tissue>
    </source>
</reference>
<feature type="domain" description="Disease resistance N-terminal" evidence="9">
    <location>
        <begin position="24"/>
        <end position="107"/>
    </location>
</feature>
<dbReference type="PANTHER" id="PTHR36766:SF61">
    <property type="entry name" value="NB-ARC DOMAIN DISEASE RESISTANCE PROTEIN"/>
    <property type="match status" value="1"/>
</dbReference>
<dbReference type="InterPro" id="IPR002182">
    <property type="entry name" value="NB-ARC"/>
</dbReference>
<dbReference type="Gene3D" id="3.40.50.300">
    <property type="entry name" value="P-loop containing nucleotide triphosphate hydrolases"/>
    <property type="match status" value="1"/>
</dbReference>
<dbReference type="InterPro" id="IPR027417">
    <property type="entry name" value="P-loop_NTPase"/>
</dbReference>
<evidence type="ECO:0000256" key="1">
    <source>
        <dbReference type="ARBA" id="ARBA00008894"/>
    </source>
</evidence>
<feature type="signal peptide" evidence="7">
    <location>
        <begin position="1"/>
        <end position="16"/>
    </location>
</feature>
<dbReference type="EMBL" id="GHES01000590">
    <property type="protein sequence ID" value="MPA31149.1"/>
    <property type="molecule type" value="Transcribed_RNA"/>
</dbReference>
<dbReference type="Pfam" id="PF23559">
    <property type="entry name" value="WHD_DRP"/>
    <property type="match status" value="1"/>
</dbReference>
<evidence type="ECO:0000259" key="10">
    <source>
        <dbReference type="Pfam" id="PF23559"/>
    </source>
</evidence>
<evidence type="ECO:0000256" key="4">
    <source>
        <dbReference type="ARBA" id="ARBA00022741"/>
    </source>
</evidence>
<dbReference type="AlphaFoldDB" id="A0A5B6YHI4"/>
<dbReference type="Gene3D" id="1.20.5.4130">
    <property type="match status" value="1"/>
</dbReference>
<dbReference type="Pfam" id="PF23598">
    <property type="entry name" value="LRR_14"/>
    <property type="match status" value="1"/>
</dbReference>
<feature type="domain" description="Disease resistance protein winged helix" evidence="10">
    <location>
        <begin position="439"/>
        <end position="509"/>
    </location>
</feature>
<keyword evidence="5" id="KW-0611">Plant defense</keyword>
<feature type="domain" description="Disease resistance R13L4/SHOC-2-like LRR" evidence="11">
    <location>
        <begin position="575"/>
        <end position="785"/>
    </location>
</feature>